<comment type="similarity">
    <text evidence="10">Belongs to the RecC family.</text>
</comment>
<evidence type="ECO:0000256" key="5">
    <source>
        <dbReference type="ARBA" id="ARBA00022806"/>
    </source>
</evidence>
<dbReference type="Pfam" id="PF17946">
    <property type="entry name" value="RecC_C"/>
    <property type="match status" value="1"/>
</dbReference>
<dbReference type="OrthoDB" id="9762834at2"/>
<evidence type="ECO:0000256" key="3">
    <source>
        <dbReference type="ARBA" id="ARBA00022763"/>
    </source>
</evidence>
<dbReference type="PANTHER" id="PTHR30591">
    <property type="entry name" value="RECBCD ENZYME SUBUNIT RECC"/>
    <property type="match status" value="1"/>
</dbReference>
<feature type="domain" description="RecC C-terminal" evidence="12">
    <location>
        <begin position="824"/>
        <end position="1049"/>
    </location>
</feature>
<evidence type="ECO:0000256" key="8">
    <source>
        <dbReference type="ARBA" id="ARBA00023125"/>
    </source>
</evidence>
<dbReference type="NCBIfam" id="TIGR01450">
    <property type="entry name" value="recC"/>
    <property type="match status" value="1"/>
</dbReference>
<proteinExistence type="inferred from homology"/>
<evidence type="ECO:0000256" key="10">
    <source>
        <dbReference type="HAMAP-Rule" id="MF_01486"/>
    </source>
</evidence>
<dbReference type="Gene3D" id="1.10.10.990">
    <property type="match status" value="1"/>
</dbReference>
<dbReference type="SUPFAM" id="SSF52980">
    <property type="entry name" value="Restriction endonuclease-like"/>
    <property type="match status" value="1"/>
</dbReference>
<dbReference type="GO" id="GO:0008854">
    <property type="term" value="F:exodeoxyribonuclease V activity"/>
    <property type="evidence" value="ECO:0007669"/>
    <property type="project" value="InterPro"/>
</dbReference>
<accession>A0A4R2M5C8</accession>
<keyword evidence="3 10" id="KW-0227">DNA damage</keyword>
<dbReference type="GeneID" id="99683879"/>
<organism evidence="13 14">
    <name type="scientific">Rubrivivax gelatinosus</name>
    <name type="common">Rhodocyclus gelatinosus</name>
    <name type="synonym">Rhodopseudomonas gelatinosa</name>
    <dbReference type="NCBI Taxonomy" id="28068"/>
    <lineage>
        <taxon>Bacteria</taxon>
        <taxon>Pseudomonadati</taxon>
        <taxon>Pseudomonadota</taxon>
        <taxon>Betaproteobacteria</taxon>
        <taxon>Burkholderiales</taxon>
        <taxon>Sphaerotilaceae</taxon>
        <taxon>Rubrivivax</taxon>
    </lineage>
</organism>
<comment type="caution">
    <text evidence="13">The sequence shown here is derived from an EMBL/GenBank/DDBJ whole genome shotgun (WGS) entry which is preliminary data.</text>
</comment>
<keyword evidence="8 10" id="KW-0238">DNA-binding</keyword>
<evidence type="ECO:0000256" key="7">
    <source>
        <dbReference type="ARBA" id="ARBA00022840"/>
    </source>
</evidence>
<evidence type="ECO:0000256" key="2">
    <source>
        <dbReference type="ARBA" id="ARBA00022741"/>
    </source>
</evidence>
<feature type="compositionally biased region" description="Acidic residues" evidence="11">
    <location>
        <begin position="793"/>
        <end position="804"/>
    </location>
</feature>
<name>A0A4R2M5C8_RUBGE</name>
<dbReference type="GO" id="GO:0003678">
    <property type="term" value="F:DNA helicase activity"/>
    <property type="evidence" value="ECO:0007669"/>
    <property type="project" value="UniProtKB-UniRule"/>
</dbReference>
<dbReference type="Gene3D" id="3.40.50.300">
    <property type="entry name" value="P-loop containing nucleotide triphosphate hydrolases"/>
    <property type="match status" value="2"/>
</dbReference>
<dbReference type="GO" id="GO:0009338">
    <property type="term" value="C:exodeoxyribonuclease V complex"/>
    <property type="evidence" value="ECO:0007669"/>
    <property type="project" value="InterPro"/>
</dbReference>
<dbReference type="GO" id="GO:0003677">
    <property type="term" value="F:DNA binding"/>
    <property type="evidence" value="ECO:0007669"/>
    <property type="project" value="UniProtKB-UniRule"/>
</dbReference>
<evidence type="ECO:0000313" key="13">
    <source>
        <dbReference type="EMBL" id="TCP01792.1"/>
    </source>
</evidence>
<dbReference type="InterPro" id="IPR013986">
    <property type="entry name" value="DExx_box_DNA_helicase_dom_sf"/>
</dbReference>
<dbReference type="Proteomes" id="UP000295106">
    <property type="component" value="Unassembled WGS sequence"/>
</dbReference>
<comment type="miscellaneous">
    <text evidence="10">In the RecBCD complex, RecB has a slow 3'-5' helicase, an exonuclease activity and loads RecA onto ssDNA, RecD has a fast 5'-3' helicase activity, while RecC stimulates the ATPase and processivity of the RecB helicase and contributes to recognition of the Chi site.</text>
</comment>
<evidence type="ECO:0000256" key="11">
    <source>
        <dbReference type="SAM" id="MobiDB-lite"/>
    </source>
</evidence>
<keyword evidence="1 10" id="KW-0540">Nuclease</keyword>
<keyword evidence="7 10" id="KW-0067">ATP-binding</keyword>
<comment type="subunit">
    <text evidence="10">Heterotrimer of RecB, RecC and RecD. All subunits contribute to DNA-binding.</text>
</comment>
<evidence type="ECO:0000256" key="9">
    <source>
        <dbReference type="ARBA" id="ARBA00023204"/>
    </source>
</evidence>
<keyword evidence="6 10" id="KW-0269">Exonuclease</keyword>
<dbReference type="InterPro" id="IPR041500">
    <property type="entry name" value="RecC_C"/>
</dbReference>
<dbReference type="PANTHER" id="PTHR30591:SF1">
    <property type="entry name" value="RECBCD ENZYME SUBUNIT RECC"/>
    <property type="match status" value="1"/>
</dbReference>
<evidence type="ECO:0000256" key="4">
    <source>
        <dbReference type="ARBA" id="ARBA00022801"/>
    </source>
</evidence>
<sequence>MLSLHFSNRFEALATLLGAHLAAPREDLFVADEIVVPSAALRRRLTLEFAQVEGVCAHLHFDYLAQWLWRQIAAVVPGIDAERSPFAPEVLAWRVWRALGDRDWVAQHPRLTGYLAQADEVMRWELAERIAATVEQYVTYRPEWLAEWLAGRPVAFPGGAAPADAAWQADLWRRVVAETGVSGRHPIEGFIDTLSRPGGAARAREAGLPERVHVVALPTMPPLHARLLAALGRAIEVEVYLLNPCREYWFELVDPRRLAWLQATGRDAGHEVGNRLLAGWGKQTQAQIDGLLDAAGDAVVDEHLFVQPPEHTLLGRLQGAILDSVELDAGSAADLAGERSIEFHVAHSRTRELEALHDRLLALFAADATLTPGDVLVVTPDLEAAAPLVDAVFGTVPAERRIPYAVTGRARSGQDPAARALLALLSLTASRVAASELFALLQQPAVARRFGLDEPALERLHGWLLASGLHWGLDATHRAGFDLPAEARHTLADALDRLFLGHALPAGAESPLPGLLPAGDAEGSAAATLGAFWRYAEALRWLQAESVRPRPAAAWARLLHAALDRFVAPAGDELPALRELRATIARLADDVASGAGATTALPLAVLRRALEARLDDPARGGVPSGAVTFSAMSSLRGLPYRVVCAIGLDDGAFPTTARPPEFDLIALAPRRGDRQRRHDERNVFLDLLLAAREHLHLSWRGRSVRDNAPLPPSVLVAELLELLAAATAEDPDDPASVAAARQRLVVEHPLQSFAPELFDAAADTRRRSHDAELAAALRAGAVAAALPPATEAEVGDDEEEEADATPDPALPFFTTPLPPPGPEWRTPTLLQLVEFFRQPTRFLLRRRLQIALQFDEAALEDDEPLVADTLARRAFAERLLPPLLAGLEPGAALRRAEAGVELPSGTLGRCQRDAEFARVSGFAERVREALAEPVLDAQGAEMDFDLGGERWTVAAGFADLRASGLVRWRWGVLRGADLLEAWLHHLVLAAAAPPGVAPRTRWLLSNGELVLHAPEAPREHLAALLRLYRRGLAEPLRLYPRTSLAMVQQGWAAALKRWTPSERAPYAEGGEEAIRLAWRGREAEALEGDFEDLAQAVFSPLLAHAEGSALK</sequence>
<comment type="function">
    <text evidence="10">A helicase/nuclease that prepares dsDNA breaks (DSB) for recombinational DNA repair. Binds to DSBs and unwinds DNA via a highly rapid and processive ATP-dependent bidirectional helicase activity. Unwinds dsDNA until it encounters a Chi (crossover hotspot instigator) sequence from the 3' direction. Cuts ssDNA a few nucleotides 3' to the Chi site. The properties and activities of the enzyme are changed at Chi. The Chi-altered holoenzyme produces a long 3'-ssDNA overhang and facilitates RecA-binding to the ssDNA for homologous DNA recombination and repair. Holoenzyme degrades any linearized DNA that is unable to undergo homologous recombination. In the holoenzyme this subunit recognizes the wild-type Chi sequence, and when added to isolated RecB increases its ATP-dependent helicase processivity.</text>
</comment>
<dbReference type="HAMAP" id="MF_01486">
    <property type="entry name" value="RecC"/>
    <property type="match status" value="1"/>
</dbReference>
<dbReference type="Gene3D" id="3.40.50.10930">
    <property type="match status" value="1"/>
</dbReference>
<protein>
    <recommendedName>
        <fullName evidence="10">RecBCD enzyme subunit RecC</fullName>
    </recommendedName>
    <alternativeName>
        <fullName evidence="10">Exonuclease V subunit RecC</fullName>
        <shortName evidence="10">ExoV subunit RecC</shortName>
    </alternativeName>
    <alternativeName>
        <fullName evidence="10">Helicase/nuclease RecBCD subunit RecC</fullName>
    </alternativeName>
</protein>
<dbReference type="GO" id="GO:0000724">
    <property type="term" value="P:double-strand break repair via homologous recombination"/>
    <property type="evidence" value="ECO:0007669"/>
    <property type="project" value="UniProtKB-UniRule"/>
</dbReference>
<dbReference type="SUPFAM" id="SSF52540">
    <property type="entry name" value="P-loop containing nucleoside triphosphate hydrolases"/>
    <property type="match status" value="2"/>
</dbReference>
<dbReference type="InterPro" id="IPR027417">
    <property type="entry name" value="P-loop_NTPase"/>
</dbReference>
<dbReference type="Gene3D" id="1.10.10.160">
    <property type="match status" value="1"/>
</dbReference>
<dbReference type="RefSeq" id="WP_132647853.1">
    <property type="nucleotide sequence ID" value="NZ_CP181386.1"/>
</dbReference>
<dbReference type="InterPro" id="IPR006697">
    <property type="entry name" value="RecC"/>
</dbReference>
<keyword evidence="5 10" id="KW-0347">Helicase</keyword>
<keyword evidence="9 10" id="KW-0234">DNA repair</keyword>
<dbReference type="InterPro" id="IPR011335">
    <property type="entry name" value="Restrct_endonuc-II-like"/>
</dbReference>
<gene>
    <name evidence="10" type="primary">recC</name>
    <name evidence="13" type="ORF">EV684_108133</name>
</gene>
<keyword evidence="2 10" id="KW-0547">Nucleotide-binding</keyword>
<dbReference type="EMBL" id="SLXD01000008">
    <property type="protein sequence ID" value="TCP01792.1"/>
    <property type="molecule type" value="Genomic_DNA"/>
</dbReference>
<dbReference type="Pfam" id="PF04257">
    <property type="entry name" value="Exonuc_V_gamma"/>
    <property type="match status" value="1"/>
</dbReference>
<evidence type="ECO:0000256" key="6">
    <source>
        <dbReference type="ARBA" id="ARBA00022839"/>
    </source>
</evidence>
<dbReference type="GO" id="GO:0005524">
    <property type="term" value="F:ATP binding"/>
    <property type="evidence" value="ECO:0007669"/>
    <property type="project" value="UniProtKB-UniRule"/>
</dbReference>
<evidence type="ECO:0000259" key="12">
    <source>
        <dbReference type="Pfam" id="PF17946"/>
    </source>
</evidence>
<evidence type="ECO:0000256" key="1">
    <source>
        <dbReference type="ARBA" id="ARBA00022722"/>
    </source>
</evidence>
<dbReference type="AlphaFoldDB" id="A0A4R2M5C8"/>
<evidence type="ECO:0000313" key="14">
    <source>
        <dbReference type="Proteomes" id="UP000295106"/>
    </source>
</evidence>
<dbReference type="PIRSF" id="PIRSF000980">
    <property type="entry name" value="RecC"/>
    <property type="match status" value="1"/>
</dbReference>
<feature type="region of interest" description="Disordered" evidence="11">
    <location>
        <begin position="787"/>
        <end position="810"/>
    </location>
</feature>
<reference evidence="13 14" key="1">
    <citation type="submission" date="2019-03" db="EMBL/GenBank/DDBJ databases">
        <title>Genomic Encyclopedia of Type Strains, Phase IV (KMG-IV): sequencing the most valuable type-strain genomes for metagenomic binning, comparative biology and taxonomic classification.</title>
        <authorList>
            <person name="Goeker M."/>
        </authorList>
    </citation>
    <scope>NUCLEOTIDE SEQUENCE [LARGE SCALE GENOMIC DNA]</scope>
    <source>
        <strain evidence="13 14">DSM 1709</strain>
    </source>
</reference>
<keyword evidence="4 10" id="KW-0378">Hydrolase</keyword>